<evidence type="ECO:0000313" key="4">
    <source>
        <dbReference type="Proteomes" id="UP000526003"/>
    </source>
</evidence>
<feature type="domain" description="DUF6957" evidence="2">
    <location>
        <begin position="22"/>
        <end position="128"/>
    </location>
</feature>
<feature type="region of interest" description="Disordered" evidence="1">
    <location>
        <begin position="1"/>
        <end position="22"/>
    </location>
</feature>
<dbReference type="Proteomes" id="UP000526003">
    <property type="component" value="Unassembled WGS sequence"/>
</dbReference>
<name>A0A7X1G987_9PSED</name>
<dbReference type="RefSeq" id="WP_185817784.1">
    <property type="nucleotide sequence ID" value="NZ_JACMYG010000001.1"/>
</dbReference>
<gene>
    <name evidence="3" type="ORF">H7995_00150</name>
</gene>
<protein>
    <recommendedName>
        <fullName evidence="2">DUF6957 domain-containing protein</fullName>
    </recommendedName>
</protein>
<dbReference type="AlphaFoldDB" id="A0A7X1G987"/>
<evidence type="ECO:0000256" key="1">
    <source>
        <dbReference type="SAM" id="MobiDB-lite"/>
    </source>
</evidence>
<sequence>MASVEEPDFMKGPRTPLEGMSSSSEARALVNQRFPGKPYCLVRDWTIFRIEVTPEELSKVHASGQLPMIVFAHNVAEDSQGRFERGDWVRSTMCTSFNGGVLFETRNTIYVLIGPGHEQPATLKEVFSFC</sequence>
<dbReference type="Pfam" id="PF22275">
    <property type="entry name" value="DUF6957"/>
    <property type="match status" value="1"/>
</dbReference>
<accession>A0A7X1G987</accession>
<evidence type="ECO:0000259" key="2">
    <source>
        <dbReference type="Pfam" id="PF22275"/>
    </source>
</evidence>
<dbReference type="InterPro" id="IPR054232">
    <property type="entry name" value="DUF6957"/>
</dbReference>
<proteinExistence type="predicted"/>
<reference evidence="3 4" key="1">
    <citation type="submission" date="2020-08" db="EMBL/GenBank/DDBJ databases">
        <title>Pseudomonas sp. nov.</title>
        <authorList>
            <person name="Gieschler S."/>
            <person name="Fiedler G."/>
            <person name="Brinks E."/>
            <person name="Boehnlein C."/>
            <person name="Franz C.M.A.P."/>
            <person name="Kabisch J."/>
        </authorList>
    </citation>
    <scope>NUCLEOTIDE SEQUENCE [LARGE SCALE GENOMIC DNA]</scope>
    <source>
        <strain evidence="3 4">MBT-1</strain>
    </source>
</reference>
<evidence type="ECO:0000313" key="3">
    <source>
        <dbReference type="EMBL" id="MBC2688204.1"/>
    </source>
</evidence>
<organism evidence="3 4">
    <name type="scientific">Pseudomonas kielensis</name>
    <dbReference type="NCBI Taxonomy" id="2762577"/>
    <lineage>
        <taxon>Bacteria</taxon>
        <taxon>Pseudomonadati</taxon>
        <taxon>Pseudomonadota</taxon>
        <taxon>Gammaproteobacteria</taxon>
        <taxon>Pseudomonadales</taxon>
        <taxon>Pseudomonadaceae</taxon>
        <taxon>Pseudomonas</taxon>
    </lineage>
</organism>
<dbReference type="EMBL" id="JACMYG010000001">
    <property type="protein sequence ID" value="MBC2688204.1"/>
    <property type="molecule type" value="Genomic_DNA"/>
</dbReference>
<comment type="caution">
    <text evidence="3">The sequence shown here is derived from an EMBL/GenBank/DDBJ whole genome shotgun (WGS) entry which is preliminary data.</text>
</comment>
<keyword evidence="4" id="KW-1185">Reference proteome</keyword>